<proteinExistence type="predicted"/>
<dbReference type="Gene3D" id="3.40.50.880">
    <property type="match status" value="1"/>
</dbReference>
<dbReference type="Pfam" id="PF07090">
    <property type="entry name" value="GATase1_like"/>
    <property type="match status" value="1"/>
</dbReference>
<protein>
    <submittedName>
        <fullName evidence="2">Putative membrane protein</fullName>
    </submittedName>
</protein>
<dbReference type="RefSeq" id="WP_046919213.1">
    <property type="nucleotide sequence ID" value="NZ_JADBGF010000001.1"/>
</dbReference>
<evidence type="ECO:0000313" key="2">
    <source>
        <dbReference type="EMBL" id="MBE1601997.1"/>
    </source>
</evidence>
<dbReference type="SUPFAM" id="SSF52317">
    <property type="entry name" value="Class I glutamine amidotransferase-like"/>
    <property type="match status" value="1"/>
</dbReference>
<dbReference type="InterPro" id="IPR010768">
    <property type="entry name" value="GATase1-like"/>
</dbReference>
<feature type="domain" description="Putative glutamine amidotransferase" evidence="1">
    <location>
        <begin position="4"/>
        <end position="245"/>
    </location>
</feature>
<dbReference type="PANTHER" id="PTHR37947">
    <property type="entry name" value="BLL2462 PROTEIN"/>
    <property type="match status" value="1"/>
</dbReference>
<reference evidence="2 3" key="1">
    <citation type="submission" date="2020-10" db="EMBL/GenBank/DDBJ databases">
        <title>Sequencing the genomes of 1000 actinobacteria strains.</title>
        <authorList>
            <person name="Klenk H.-P."/>
        </authorList>
    </citation>
    <scope>NUCLEOTIDE SEQUENCE [LARGE SCALE GENOMIC DNA]</scope>
    <source>
        <strain evidence="2 3">DSM 41803</strain>
    </source>
</reference>
<dbReference type="OrthoDB" id="9781333at2"/>
<organism evidence="2 3">
    <name type="scientific">Streptomyces stelliscabiei</name>
    <dbReference type="NCBI Taxonomy" id="146820"/>
    <lineage>
        <taxon>Bacteria</taxon>
        <taxon>Bacillati</taxon>
        <taxon>Actinomycetota</taxon>
        <taxon>Actinomycetes</taxon>
        <taxon>Kitasatosporales</taxon>
        <taxon>Streptomycetaceae</taxon>
        <taxon>Streptomyces</taxon>
    </lineage>
</organism>
<evidence type="ECO:0000313" key="3">
    <source>
        <dbReference type="Proteomes" id="UP000629287"/>
    </source>
</evidence>
<dbReference type="InterPro" id="IPR029062">
    <property type="entry name" value="Class_I_gatase-like"/>
</dbReference>
<name>A0A8I0PDE8_9ACTN</name>
<keyword evidence="3" id="KW-1185">Reference proteome</keyword>
<dbReference type="AlphaFoldDB" id="A0A8I0PDE8"/>
<dbReference type="Proteomes" id="UP000629287">
    <property type="component" value="Unassembled WGS sequence"/>
</dbReference>
<comment type="caution">
    <text evidence="2">The sequence shown here is derived from an EMBL/GenBank/DDBJ whole genome shotgun (WGS) entry which is preliminary data.</text>
</comment>
<dbReference type="PANTHER" id="PTHR37947:SF1">
    <property type="entry name" value="BLL2462 PROTEIN"/>
    <property type="match status" value="1"/>
</dbReference>
<accession>A0A8I0PDE8</accession>
<dbReference type="CDD" id="cd03143">
    <property type="entry name" value="A4_beta-galactosidase_middle_domain"/>
    <property type="match status" value="1"/>
</dbReference>
<sequence length="261" mass="28129">MPHVLVVGESWFTHSVHQKGFDSFFTSEYVEGAQVFLDALRDRGHTVTYVPAHEIASRVPATAEGLDAYDVVVISDVGANSFQLTPQTFAHSLPAPDRTELLRAYVERGGGLLMVGGYLTFTGIDAKARWGRTPLAAALPVTLHDRDDRVELPAGAAPRVLARHPVVDGLDATWPDLLGLNEVAVRDSADLLVECAGHPLLAVGEYGAGRSAAFTSDLAPHWAPPAFLEWEGYPGLWDRLVLWLAATPAEAEAEAEAEEEA</sequence>
<dbReference type="GeneID" id="86832591"/>
<gene>
    <name evidence="2" type="ORF">H4687_008126</name>
</gene>
<dbReference type="EMBL" id="JADBGF010000001">
    <property type="protein sequence ID" value="MBE1601997.1"/>
    <property type="molecule type" value="Genomic_DNA"/>
</dbReference>
<evidence type="ECO:0000259" key="1">
    <source>
        <dbReference type="Pfam" id="PF07090"/>
    </source>
</evidence>